<dbReference type="SUPFAM" id="SSF46689">
    <property type="entry name" value="Homeodomain-like"/>
    <property type="match status" value="2"/>
</dbReference>
<dbReference type="PROSITE" id="PS00041">
    <property type="entry name" value="HTH_ARAC_FAMILY_1"/>
    <property type="match status" value="1"/>
</dbReference>
<dbReference type="Proteomes" id="UP001305702">
    <property type="component" value="Chromosome"/>
</dbReference>
<evidence type="ECO:0000256" key="3">
    <source>
        <dbReference type="ARBA" id="ARBA00023163"/>
    </source>
</evidence>
<evidence type="ECO:0000313" key="7">
    <source>
        <dbReference type="EMBL" id="WNQ13578.1"/>
    </source>
</evidence>
<dbReference type="InterPro" id="IPR001789">
    <property type="entry name" value="Sig_transdc_resp-reg_receiver"/>
</dbReference>
<organism evidence="7 8">
    <name type="scientific">Paenibacillus aurantius</name>
    <dbReference type="NCBI Taxonomy" id="2918900"/>
    <lineage>
        <taxon>Bacteria</taxon>
        <taxon>Bacillati</taxon>
        <taxon>Bacillota</taxon>
        <taxon>Bacilli</taxon>
        <taxon>Bacillales</taxon>
        <taxon>Paenibacillaceae</taxon>
        <taxon>Paenibacillus</taxon>
    </lineage>
</organism>
<dbReference type="InterPro" id="IPR018062">
    <property type="entry name" value="HTH_AraC-typ_CS"/>
</dbReference>
<dbReference type="KEGG" id="paun:MJA45_11355"/>
<dbReference type="PROSITE" id="PS50110">
    <property type="entry name" value="RESPONSE_REGULATORY"/>
    <property type="match status" value="1"/>
</dbReference>
<dbReference type="PANTHER" id="PTHR43280">
    <property type="entry name" value="ARAC-FAMILY TRANSCRIPTIONAL REGULATOR"/>
    <property type="match status" value="1"/>
</dbReference>
<dbReference type="InterPro" id="IPR009057">
    <property type="entry name" value="Homeodomain-like_sf"/>
</dbReference>
<dbReference type="PROSITE" id="PS01124">
    <property type="entry name" value="HTH_ARAC_FAMILY_2"/>
    <property type="match status" value="1"/>
</dbReference>
<keyword evidence="8" id="KW-1185">Reference proteome</keyword>
<feature type="modified residue" description="4-aspartylphosphate" evidence="4">
    <location>
        <position position="55"/>
    </location>
</feature>
<dbReference type="InterPro" id="IPR011006">
    <property type="entry name" value="CheY-like_superfamily"/>
</dbReference>
<evidence type="ECO:0000256" key="4">
    <source>
        <dbReference type="PROSITE-ProRule" id="PRU00169"/>
    </source>
</evidence>
<sequence length="552" mass="63622">MYRLMIIDDEPIIVNGLHEYFTKRSLPDVEIVVAYSALEALSWLNSIKIDVVLSDICMPEMDGMELLGRIERQWPRCKVILLTGHDEFEYAIKAVRSTCVLDYILKTEGMDRIGPAVDKAFQMVKDELSVYHQREWLQEEMPKAINQLQRQLLLDVLRRTEPAGFRGLQNEFDALKLQLKASEPVLAVSFFVEEWGKYKSLYERNLMLFAIGNIVEELLSSRTVVKCVQYDGHSLVGFVQAVEQPFIEADRHQELTASFVHGTLETVQQVCRDLFQIPLSAAACGRFLPMEELAREVQRLRLAIINGRSRGAERLTILNRQDADQKKEAEQNGRLTAQFILEQLQQSVLEGSGGEWSELYSKLIRLLPENGPGDPFDMLLVRQALTKCSLVCLEELGLKDRAVSEANLLTMLEFGGETPWSEIVAFFQNLLEWIQEKRVDRLRLEESNLIGRIHYFVQNHLRSDLSLSRIAREVSLNPSYLSRWYKQTTGKGLSDYIQEVRIARGKELLHTTSHKMHEISEMLGFTDPHYFFRFFKKTVGCTPQEFRNRISP</sequence>
<protein>
    <submittedName>
        <fullName evidence="7">Response regulator</fullName>
    </submittedName>
</protein>
<keyword evidence="2" id="KW-0238">DNA-binding</keyword>
<dbReference type="PANTHER" id="PTHR43280:SF10">
    <property type="entry name" value="REGULATORY PROTEIN POCR"/>
    <property type="match status" value="1"/>
</dbReference>
<dbReference type="CDD" id="cd17536">
    <property type="entry name" value="REC_YesN-like"/>
    <property type="match status" value="1"/>
</dbReference>
<proteinExistence type="predicted"/>
<dbReference type="GO" id="GO:0043565">
    <property type="term" value="F:sequence-specific DNA binding"/>
    <property type="evidence" value="ECO:0007669"/>
    <property type="project" value="InterPro"/>
</dbReference>
<dbReference type="EMBL" id="CP130318">
    <property type="protein sequence ID" value="WNQ13578.1"/>
    <property type="molecule type" value="Genomic_DNA"/>
</dbReference>
<keyword evidence="4" id="KW-0597">Phosphoprotein</keyword>
<dbReference type="AlphaFoldDB" id="A0AA96LIF2"/>
<reference evidence="7 8" key="1">
    <citation type="submission" date="2022-02" db="EMBL/GenBank/DDBJ databases">
        <title>Paenibacillus sp. MBLB1776 Whole Genome Shotgun Sequencing.</title>
        <authorList>
            <person name="Hwang C.Y."/>
            <person name="Cho E.-S."/>
            <person name="Seo M.-J."/>
        </authorList>
    </citation>
    <scope>NUCLEOTIDE SEQUENCE [LARGE SCALE GENOMIC DNA]</scope>
    <source>
        <strain evidence="7 8">MBLB1776</strain>
    </source>
</reference>
<dbReference type="InterPro" id="IPR018060">
    <property type="entry name" value="HTH_AraC"/>
</dbReference>
<dbReference type="Gene3D" id="1.10.10.60">
    <property type="entry name" value="Homeodomain-like"/>
    <property type="match status" value="2"/>
</dbReference>
<dbReference type="Pfam" id="PF12833">
    <property type="entry name" value="HTH_18"/>
    <property type="match status" value="1"/>
</dbReference>
<evidence type="ECO:0000256" key="1">
    <source>
        <dbReference type="ARBA" id="ARBA00023015"/>
    </source>
</evidence>
<dbReference type="GO" id="GO:0003700">
    <property type="term" value="F:DNA-binding transcription factor activity"/>
    <property type="evidence" value="ECO:0007669"/>
    <property type="project" value="InterPro"/>
</dbReference>
<dbReference type="Gene3D" id="3.40.50.2300">
    <property type="match status" value="1"/>
</dbReference>
<dbReference type="GO" id="GO:0000160">
    <property type="term" value="P:phosphorelay signal transduction system"/>
    <property type="evidence" value="ECO:0007669"/>
    <property type="project" value="InterPro"/>
</dbReference>
<feature type="domain" description="HTH araC/xylS-type" evidence="5">
    <location>
        <begin position="451"/>
        <end position="549"/>
    </location>
</feature>
<keyword evidence="1" id="KW-0805">Transcription regulation</keyword>
<dbReference type="Pfam" id="PF00072">
    <property type="entry name" value="Response_reg"/>
    <property type="match status" value="1"/>
</dbReference>
<evidence type="ECO:0000256" key="2">
    <source>
        <dbReference type="ARBA" id="ARBA00023125"/>
    </source>
</evidence>
<evidence type="ECO:0000313" key="8">
    <source>
        <dbReference type="Proteomes" id="UP001305702"/>
    </source>
</evidence>
<accession>A0AA96LIF2</accession>
<evidence type="ECO:0000259" key="6">
    <source>
        <dbReference type="PROSITE" id="PS50110"/>
    </source>
</evidence>
<dbReference type="SUPFAM" id="SSF52172">
    <property type="entry name" value="CheY-like"/>
    <property type="match status" value="1"/>
</dbReference>
<dbReference type="RefSeq" id="WP_315607361.1">
    <property type="nucleotide sequence ID" value="NZ_CP130318.1"/>
</dbReference>
<gene>
    <name evidence="7" type="ORF">MJA45_11355</name>
</gene>
<dbReference type="SMART" id="SM00342">
    <property type="entry name" value="HTH_ARAC"/>
    <property type="match status" value="1"/>
</dbReference>
<keyword evidence="3" id="KW-0804">Transcription</keyword>
<evidence type="ECO:0000259" key="5">
    <source>
        <dbReference type="PROSITE" id="PS01124"/>
    </source>
</evidence>
<name>A0AA96LIF2_9BACL</name>
<feature type="domain" description="Response regulatory" evidence="6">
    <location>
        <begin position="3"/>
        <end position="121"/>
    </location>
</feature>
<dbReference type="SMART" id="SM00448">
    <property type="entry name" value="REC"/>
    <property type="match status" value="1"/>
</dbReference>